<gene>
    <name evidence="1" type="ORF">Goe3_c17900</name>
</gene>
<organismHost>
    <name type="scientific">Bacillus subtilis</name>
    <dbReference type="NCBI Taxonomy" id="1423"/>
</organismHost>
<organism evidence="1 2">
    <name type="scientific">Bacillus phage vB_BsuM-Goe3</name>
    <dbReference type="NCBI Taxonomy" id="1933063"/>
    <lineage>
        <taxon>Viruses</taxon>
        <taxon>Duplodnaviria</taxon>
        <taxon>Heunggongvirae</taxon>
        <taxon>Uroviricota</taxon>
        <taxon>Caudoviricetes</taxon>
        <taxon>Herelleviridae</taxon>
        <taxon>Bastillevirinae</taxon>
        <taxon>Grisebachstrassevirus</taxon>
        <taxon>Grisebachstrassevirus goe3</taxon>
    </lineage>
</organism>
<dbReference type="Proteomes" id="UP000221795">
    <property type="component" value="Segment"/>
</dbReference>
<protein>
    <submittedName>
        <fullName evidence="1">Uncharacterized protein</fullName>
    </submittedName>
</protein>
<reference evidence="1" key="1">
    <citation type="journal article" date="2017" name="Viruses">
        <title>Characterization of Bacillus subtilis Viruses vB_BsuM-Goe2 and vB_BsuM-Goe3.</title>
        <authorList>
            <person name="Willms I.M."/>
            <person name="Hoppert M."/>
            <person name="Hertel R."/>
        </authorList>
    </citation>
    <scope>NUCLEOTIDE SEQUENCE [LARGE SCALE GENOMIC DNA]</scope>
</reference>
<dbReference type="EMBL" id="KY368640">
    <property type="protein sequence ID" value="APZ82640.1"/>
    <property type="molecule type" value="Genomic_DNA"/>
</dbReference>
<accession>A0A217ERB3</accession>
<sequence length="95" mass="10883">MFKVYCTPEKLEGKDVVLFLKEPAAAVKGKVIYAGADELGPFLGILCSGKKSEKWDRKMERYHSTEIRYIVLAEDIEALQRKRSKRRENNGETGF</sequence>
<keyword evidence="2" id="KW-1185">Reference proteome</keyword>
<name>A0A217ERB3_BPGO3</name>
<proteinExistence type="predicted"/>
<evidence type="ECO:0000313" key="2">
    <source>
        <dbReference type="Proteomes" id="UP000221795"/>
    </source>
</evidence>
<evidence type="ECO:0000313" key="1">
    <source>
        <dbReference type="EMBL" id="APZ82640.1"/>
    </source>
</evidence>